<keyword evidence="2" id="KW-1133">Transmembrane helix</keyword>
<gene>
    <name evidence="3" type="ORF">F2Q69_00037338</name>
</gene>
<dbReference type="Proteomes" id="UP000712600">
    <property type="component" value="Unassembled WGS sequence"/>
</dbReference>
<comment type="caution">
    <text evidence="3">The sequence shown here is derived from an EMBL/GenBank/DDBJ whole genome shotgun (WGS) entry which is preliminary data.</text>
</comment>
<evidence type="ECO:0000256" key="1">
    <source>
        <dbReference type="SAM" id="MobiDB-lite"/>
    </source>
</evidence>
<organism evidence="3 4">
    <name type="scientific">Brassica cretica</name>
    <name type="common">Mustard</name>
    <dbReference type="NCBI Taxonomy" id="69181"/>
    <lineage>
        <taxon>Eukaryota</taxon>
        <taxon>Viridiplantae</taxon>
        <taxon>Streptophyta</taxon>
        <taxon>Embryophyta</taxon>
        <taxon>Tracheophyta</taxon>
        <taxon>Spermatophyta</taxon>
        <taxon>Magnoliopsida</taxon>
        <taxon>eudicotyledons</taxon>
        <taxon>Gunneridae</taxon>
        <taxon>Pentapetalae</taxon>
        <taxon>rosids</taxon>
        <taxon>malvids</taxon>
        <taxon>Brassicales</taxon>
        <taxon>Brassicaceae</taxon>
        <taxon>Brassiceae</taxon>
        <taxon>Brassica</taxon>
    </lineage>
</organism>
<sequence length="110" mass="12127">MALENQSFVLSSEMMTVFIVAGVDGMMTVFIVAGVDGISSAARIGGSTRGLTRRGDWRSLFCSITELPQTKVEAERTDPEAGGEEEVREKTEQEAGEDRTSRRLEFFFLV</sequence>
<accession>A0A8S9SMK3</accession>
<name>A0A8S9SMK3_BRACR</name>
<evidence type="ECO:0000313" key="4">
    <source>
        <dbReference type="Proteomes" id="UP000712600"/>
    </source>
</evidence>
<keyword evidence="2" id="KW-0812">Transmembrane</keyword>
<dbReference type="EMBL" id="QGKX02000004">
    <property type="protein sequence ID" value="KAF3603242.1"/>
    <property type="molecule type" value="Genomic_DNA"/>
</dbReference>
<evidence type="ECO:0000256" key="2">
    <source>
        <dbReference type="SAM" id="Phobius"/>
    </source>
</evidence>
<feature type="region of interest" description="Disordered" evidence="1">
    <location>
        <begin position="71"/>
        <end position="99"/>
    </location>
</feature>
<reference evidence="3" key="1">
    <citation type="submission" date="2019-12" db="EMBL/GenBank/DDBJ databases">
        <title>Genome sequencing and annotation of Brassica cretica.</title>
        <authorList>
            <person name="Studholme D.J."/>
            <person name="Sarris P."/>
        </authorList>
    </citation>
    <scope>NUCLEOTIDE SEQUENCE</scope>
    <source>
        <strain evidence="3">PFS-109/04</strain>
        <tissue evidence="3">Leaf</tissue>
    </source>
</reference>
<proteinExistence type="predicted"/>
<keyword evidence="2" id="KW-0472">Membrane</keyword>
<evidence type="ECO:0000313" key="3">
    <source>
        <dbReference type="EMBL" id="KAF3603242.1"/>
    </source>
</evidence>
<feature type="transmembrane region" description="Helical" evidence="2">
    <location>
        <begin position="15"/>
        <end position="35"/>
    </location>
</feature>
<dbReference type="AlphaFoldDB" id="A0A8S9SMK3"/>
<feature type="compositionally biased region" description="Basic and acidic residues" evidence="1">
    <location>
        <begin position="72"/>
        <end position="99"/>
    </location>
</feature>
<protein>
    <submittedName>
        <fullName evidence="3">Uncharacterized protein</fullName>
    </submittedName>
</protein>